<protein>
    <recommendedName>
        <fullName evidence="5">Carboxylic ester hydrolase</fullName>
        <ecNumber evidence="5">3.1.1.-</ecNumber>
    </recommendedName>
</protein>
<dbReference type="Proteomes" id="UP000708208">
    <property type="component" value="Unassembled WGS sequence"/>
</dbReference>
<accession>A0A8J2NQ26</accession>
<reference evidence="7" key="1">
    <citation type="submission" date="2021-06" db="EMBL/GenBank/DDBJ databases">
        <authorList>
            <person name="Hodson N. C."/>
            <person name="Mongue J. A."/>
            <person name="Jaron S. K."/>
        </authorList>
    </citation>
    <scope>NUCLEOTIDE SEQUENCE</scope>
</reference>
<evidence type="ECO:0000256" key="4">
    <source>
        <dbReference type="ARBA" id="ARBA00023180"/>
    </source>
</evidence>
<evidence type="ECO:0000256" key="1">
    <source>
        <dbReference type="ARBA" id="ARBA00005964"/>
    </source>
</evidence>
<evidence type="ECO:0000313" key="7">
    <source>
        <dbReference type="EMBL" id="CAG7693975.1"/>
    </source>
</evidence>
<keyword evidence="2" id="KW-0719">Serine esterase</keyword>
<dbReference type="EMBL" id="CAJVCH010023127">
    <property type="protein sequence ID" value="CAG7693975.1"/>
    <property type="molecule type" value="Genomic_DNA"/>
</dbReference>
<organism evidence="7 8">
    <name type="scientific">Allacma fusca</name>
    <dbReference type="NCBI Taxonomy" id="39272"/>
    <lineage>
        <taxon>Eukaryota</taxon>
        <taxon>Metazoa</taxon>
        <taxon>Ecdysozoa</taxon>
        <taxon>Arthropoda</taxon>
        <taxon>Hexapoda</taxon>
        <taxon>Collembola</taxon>
        <taxon>Symphypleona</taxon>
        <taxon>Sminthuridae</taxon>
        <taxon>Allacma</taxon>
    </lineage>
</organism>
<dbReference type="PANTHER" id="PTHR43142:SF1">
    <property type="entry name" value="CARBOXYLIC ESTER HYDROLASE"/>
    <property type="match status" value="1"/>
</dbReference>
<evidence type="ECO:0000256" key="3">
    <source>
        <dbReference type="ARBA" id="ARBA00022801"/>
    </source>
</evidence>
<dbReference type="Pfam" id="PF00135">
    <property type="entry name" value="COesterase"/>
    <property type="match status" value="1"/>
</dbReference>
<dbReference type="AlphaFoldDB" id="A0A8J2NQ26"/>
<dbReference type="EC" id="3.1.1.-" evidence="5"/>
<feature type="domain" description="Carboxylesterase type B" evidence="6">
    <location>
        <begin position="31"/>
        <end position="540"/>
    </location>
</feature>
<name>A0A8J2NQ26_9HEXA</name>
<proteinExistence type="inferred from homology"/>
<dbReference type="InterPro" id="IPR019826">
    <property type="entry name" value="Carboxylesterase_B_AS"/>
</dbReference>
<keyword evidence="5" id="KW-0732">Signal</keyword>
<dbReference type="PANTHER" id="PTHR43142">
    <property type="entry name" value="CARBOXYLIC ESTER HYDROLASE"/>
    <property type="match status" value="1"/>
</dbReference>
<sequence length="558" mass="63271">MLTGTFLLAAIFSITSSAQVRESKQFKVLTTTPAGNFLGTTEVTRDGKFYYTFKGIPYAEKPGRFQTSVLKRPIDGQYNATYDRSICPQKREGDVTTRGDEDCLYLSVSHPHPLRCVLATTNGLLPVMFWIHPGAYRGGSGSAHKPNYLLDRCVVLVTINYRLGALGFLTTGDDVIPGNLGLKDQIVALRWTKNNIEHFRGDPERVTIFGSSAGGSSVTHHICSPASKGLFQHGISMSGTILNPWSITENPKYYAVRLGSRLNCPTSEVVTLRACLLEKSFDEIVDAQLSLSPPHIVFSPTIEPWYAKDPFQTQNPYSLLKHGQINNVPFMTGFVEDEGVYYASPILANQQLLSAINKRWTVAAPVQLFYDQLGIPKEDKDHISDRMRKYYFGSFEINESKRQQVVNLVSDRTIVQGTYETVELIAKHTRTYMYVNTYKGGVSYAQINFGYTIPVITHVDDEQYIFPKFQEWTSGPNYEFSLDMVELWTNFAKYGIPFGKCTRNAPWRQVQSSPVYQRIYKLDGQNSYLNNYLQDRTEFWRGLGLYKYEFGYKSVSHF</sequence>
<dbReference type="PROSITE" id="PS00122">
    <property type="entry name" value="CARBOXYLESTERASE_B_1"/>
    <property type="match status" value="1"/>
</dbReference>
<keyword evidence="8" id="KW-1185">Reference proteome</keyword>
<keyword evidence="3 5" id="KW-0378">Hydrolase</keyword>
<evidence type="ECO:0000256" key="5">
    <source>
        <dbReference type="RuleBase" id="RU361235"/>
    </source>
</evidence>
<feature type="chain" id="PRO_5035487527" description="Carboxylic ester hydrolase" evidence="5">
    <location>
        <begin position="18"/>
        <end position="558"/>
    </location>
</feature>
<comment type="similarity">
    <text evidence="1 5">Belongs to the type-B carboxylesterase/lipase family.</text>
</comment>
<evidence type="ECO:0000259" key="6">
    <source>
        <dbReference type="Pfam" id="PF00135"/>
    </source>
</evidence>
<dbReference type="GO" id="GO:0052689">
    <property type="term" value="F:carboxylic ester hydrolase activity"/>
    <property type="evidence" value="ECO:0007669"/>
    <property type="project" value="UniProtKB-KW"/>
</dbReference>
<dbReference type="InterPro" id="IPR002018">
    <property type="entry name" value="CarbesteraseB"/>
</dbReference>
<comment type="caution">
    <text evidence="7">The sequence shown here is derived from an EMBL/GenBank/DDBJ whole genome shotgun (WGS) entry which is preliminary data.</text>
</comment>
<evidence type="ECO:0000313" key="8">
    <source>
        <dbReference type="Proteomes" id="UP000708208"/>
    </source>
</evidence>
<dbReference type="OrthoDB" id="6846267at2759"/>
<evidence type="ECO:0000256" key="2">
    <source>
        <dbReference type="ARBA" id="ARBA00022487"/>
    </source>
</evidence>
<gene>
    <name evidence="7" type="ORF">AFUS01_LOCUS3812</name>
</gene>
<keyword evidence="4" id="KW-0325">Glycoprotein</keyword>
<feature type="signal peptide" evidence="5">
    <location>
        <begin position="1"/>
        <end position="17"/>
    </location>
</feature>